<protein>
    <recommendedName>
        <fullName evidence="3">Ribosome-binding factor A</fullName>
    </recommendedName>
</protein>
<evidence type="ECO:0000313" key="5">
    <source>
        <dbReference type="EMBL" id="WGH94110.1"/>
    </source>
</evidence>
<dbReference type="PANTHER" id="PTHR33515">
    <property type="entry name" value="RIBOSOME-BINDING FACTOR A, CHLOROPLASTIC-RELATED"/>
    <property type="match status" value="1"/>
</dbReference>
<dbReference type="GO" id="GO:0005829">
    <property type="term" value="C:cytosol"/>
    <property type="evidence" value="ECO:0007669"/>
    <property type="project" value="TreeGrafter"/>
</dbReference>
<evidence type="ECO:0000256" key="2">
    <source>
        <dbReference type="ARBA" id="ARBA00022517"/>
    </source>
</evidence>
<comment type="similarity">
    <text evidence="3">Belongs to the RbfA family.</text>
</comment>
<dbReference type="Proteomes" id="UP001224674">
    <property type="component" value="Chromosome"/>
</dbReference>
<dbReference type="InterPro" id="IPR000238">
    <property type="entry name" value="RbfA"/>
</dbReference>
<dbReference type="AlphaFoldDB" id="A0AAJ6DCX1"/>
<sequence length="145" mass="16177">MANNNRPARLAQRIKVILAEALQKTVKDDRVENVTITDARVTNDLQQATVYYTVYGDEDTVAAGHAAMTEHRGMLRREMGRGLNIRLVPTLELVPDTVPEAAAHLEDILRAARARDEELAANRDESQYAGEANPYRTSDHHRSGD</sequence>
<dbReference type="InterPro" id="IPR023799">
    <property type="entry name" value="RbfA_dom_sf"/>
</dbReference>
<dbReference type="RefSeq" id="WP_110098706.1">
    <property type="nucleotide sequence ID" value="NZ_CP122566.1"/>
</dbReference>
<dbReference type="PANTHER" id="PTHR33515:SF1">
    <property type="entry name" value="RIBOSOME-BINDING FACTOR A, CHLOROPLASTIC-RELATED"/>
    <property type="match status" value="1"/>
</dbReference>
<keyword evidence="6" id="KW-1185">Reference proteome</keyword>
<dbReference type="HAMAP" id="MF_00003">
    <property type="entry name" value="RbfA"/>
    <property type="match status" value="1"/>
</dbReference>
<dbReference type="EMBL" id="CP122566">
    <property type="protein sequence ID" value="WGH94110.1"/>
    <property type="molecule type" value="Genomic_DNA"/>
</dbReference>
<keyword evidence="1 3" id="KW-0963">Cytoplasm</keyword>
<reference evidence="5 6" key="1">
    <citation type="submission" date="2023-03" db="EMBL/GenBank/DDBJ databases">
        <title>Complete genome sequences of several Auritidibacter ignavus strains isolated from ear infections.</title>
        <authorList>
            <person name="Baehr T."/>
            <person name="Baumhoegger A.M."/>
        </authorList>
    </citation>
    <scope>NUCLEOTIDE SEQUENCE [LARGE SCALE GENOMIC DNA]</scope>
    <source>
        <strain evidence="5 6">BABAE-6</strain>
    </source>
</reference>
<dbReference type="GO" id="GO:0030490">
    <property type="term" value="P:maturation of SSU-rRNA"/>
    <property type="evidence" value="ECO:0007669"/>
    <property type="project" value="UniProtKB-UniRule"/>
</dbReference>
<gene>
    <name evidence="3 5" type="primary">rbfA</name>
    <name evidence="5" type="ORF">QDX21_04790</name>
</gene>
<feature type="region of interest" description="Disordered" evidence="4">
    <location>
        <begin position="120"/>
        <end position="145"/>
    </location>
</feature>
<comment type="function">
    <text evidence="3">One of several proteins that assist in the late maturation steps of the functional core of the 30S ribosomal subunit. Associates with free 30S ribosomal subunits (but not with 30S subunits that are part of 70S ribosomes or polysomes). Required for efficient processing of 16S rRNA. May interact with the 5'-terminal helix region of 16S rRNA.</text>
</comment>
<evidence type="ECO:0000256" key="3">
    <source>
        <dbReference type="HAMAP-Rule" id="MF_00003"/>
    </source>
</evidence>
<organism evidence="5 6">
    <name type="scientific">Auritidibacter ignavus</name>
    <dbReference type="NCBI Taxonomy" id="678932"/>
    <lineage>
        <taxon>Bacteria</taxon>
        <taxon>Bacillati</taxon>
        <taxon>Actinomycetota</taxon>
        <taxon>Actinomycetes</taxon>
        <taxon>Micrococcales</taxon>
        <taxon>Micrococcaceae</taxon>
        <taxon>Auritidibacter</taxon>
    </lineage>
</organism>
<comment type="subunit">
    <text evidence="3">Monomer. Binds 30S ribosomal subunits, but not 50S ribosomal subunits or 70S ribosomes.</text>
</comment>
<name>A0AAJ6DCX1_9MICC</name>
<dbReference type="SUPFAM" id="SSF89919">
    <property type="entry name" value="Ribosome-binding factor A, RbfA"/>
    <property type="match status" value="1"/>
</dbReference>
<evidence type="ECO:0000256" key="1">
    <source>
        <dbReference type="ARBA" id="ARBA00022490"/>
    </source>
</evidence>
<proteinExistence type="inferred from homology"/>
<accession>A0AAJ6DCX1</accession>
<keyword evidence="2 3" id="KW-0690">Ribosome biogenesis</keyword>
<evidence type="ECO:0000256" key="4">
    <source>
        <dbReference type="SAM" id="MobiDB-lite"/>
    </source>
</evidence>
<dbReference type="InterPro" id="IPR015946">
    <property type="entry name" value="KH_dom-like_a/b"/>
</dbReference>
<evidence type="ECO:0000313" key="6">
    <source>
        <dbReference type="Proteomes" id="UP001224674"/>
    </source>
</evidence>
<dbReference type="Gene3D" id="3.30.300.20">
    <property type="match status" value="1"/>
</dbReference>
<dbReference type="NCBIfam" id="TIGR00082">
    <property type="entry name" value="rbfA"/>
    <property type="match status" value="1"/>
</dbReference>
<dbReference type="Pfam" id="PF02033">
    <property type="entry name" value="RBFA"/>
    <property type="match status" value="1"/>
</dbReference>
<dbReference type="GO" id="GO:0043024">
    <property type="term" value="F:ribosomal small subunit binding"/>
    <property type="evidence" value="ECO:0007669"/>
    <property type="project" value="TreeGrafter"/>
</dbReference>
<comment type="subcellular location">
    <subcellularLocation>
        <location evidence="3">Cytoplasm</location>
    </subcellularLocation>
</comment>